<dbReference type="EMBL" id="CAJOBC010020175">
    <property type="protein sequence ID" value="CAF4045315.1"/>
    <property type="molecule type" value="Genomic_DNA"/>
</dbReference>
<comment type="caution">
    <text evidence="1">The sequence shown here is derived from an EMBL/GenBank/DDBJ whole genome shotgun (WGS) entry which is preliminary data.</text>
</comment>
<sequence>MRTPNTCYPEENEILFMPGATLKVVSDPLLHHGSVHIVHLKEIGNDNDKFTTATASAITDKMSGMKISSNKEISKNVKNADIIDHVVSKFSTTTQIESILSYACIMDTFKVYFSYGRCIPACGIRAVHFQGTLDDWHLLKHKTEQLKMYTKTGDDYCQYLDNVLPILDEFIKTYQGHKTCYIVGGFHGVHSESHKHKPVMSLAVIEDLSTVTSLDGA</sequence>
<dbReference type="Proteomes" id="UP000663829">
    <property type="component" value="Unassembled WGS sequence"/>
</dbReference>
<reference evidence="1" key="1">
    <citation type="submission" date="2021-02" db="EMBL/GenBank/DDBJ databases">
        <authorList>
            <person name="Nowell W R."/>
        </authorList>
    </citation>
    <scope>NUCLEOTIDE SEQUENCE</scope>
</reference>
<dbReference type="OrthoDB" id="9978173at2759"/>
<dbReference type="PANTHER" id="PTHR31252">
    <property type="entry name" value="DUF4419 DOMAIN-CONTAINING PROTEIN"/>
    <property type="match status" value="1"/>
</dbReference>
<proteinExistence type="predicted"/>
<dbReference type="PANTHER" id="PTHR31252:SF11">
    <property type="entry name" value="DUF4419 DOMAIN-CONTAINING PROTEIN"/>
    <property type="match status" value="1"/>
</dbReference>
<gene>
    <name evidence="1" type="ORF">GPM918_LOCUS26762</name>
    <name evidence="2" type="ORF">SRO942_LOCUS26972</name>
</gene>
<evidence type="ECO:0000313" key="2">
    <source>
        <dbReference type="EMBL" id="CAF4045315.1"/>
    </source>
</evidence>
<dbReference type="AlphaFoldDB" id="A0A815B330"/>
<keyword evidence="3" id="KW-1185">Reference proteome</keyword>
<name>A0A815B330_9BILA</name>
<dbReference type="InterPro" id="IPR025533">
    <property type="entry name" value="DUF4419"/>
</dbReference>
<evidence type="ECO:0000313" key="1">
    <source>
        <dbReference type="EMBL" id="CAF1264265.1"/>
    </source>
</evidence>
<accession>A0A815B330</accession>
<evidence type="ECO:0000313" key="3">
    <source>
        <dbReference type="Proteomes" id="UP000663829"/>
    </source>
</evidence>
<dbReference type="Proteomes" id="UP000681722">
    <property type="component" value="Unassembled WGS sequence"/>
</dbReference>
<organism evidence="1 3">
    <name type="scientific">Didymodactylos carnosus</name>
    <dbReference type="NCBI Taxonomy" id="1234261"/>
    <lineage>
        <taxon>Eukaryota</taxon>
        <taxon>Metazoa</taxon>
        <taxon>Spiralia</taxon>
        <taxon>Gnathifera</taxon>
        <taxon>Rotifera</taxon>
        <taxon>Eurotatoria</taxon>
        <taxon>Bdelloidea</taxon>
        <taxon>Philodinida</taxon>
        <taxon>Philodinidae</taxon>
        <taxon>Didymodactylos</taxon>
    </lineage>
</organism>
<dbReference type="Pfam" id="PF14388">
    <property type="entry name" value="DUF4419"/>
    <property type="match status" value="1"/>
</dbReference>
<protein>
    <submittedName>
        <fullName evidence="1">Uncharacterized protein</fullName>
    </submittedName>
</protein>
<dbReference type="EMBL" id="CAJNOQ010010917">
    <property type="protein sequence ID" value="CAF1264265.1"/>
    <property type="molecule type" value="Genomic_DNA"/>
</dbReference>